<evidence type="ECO:0000313" key="1">
    <source>
        <dbReference type="EMBL" id="GJE87970.1"/>
    </source>
</evidence>
<accession>A0A9P3LAA6</accession>
<sequence>MQRTSTSQPAVDCLPAEILGHVLVIYANDTFENWIRIRHGLQIIPDSLYIAWHGTNPYNFFNVTLVCRRWRKIALECPGFWSNIVVGPETNVKLLLNRSKDHALHIFCLVSDILGLNRRHAVLSLALTHLHRVRSLQLILRPQDEGREPLILFAPSHAPLLDFLSVHFAEARGGAHVPQTPNQIREIGAKWDAPRLRHLKYYGGTDYALPLSSFPPAQSKSTLTHLVWLPGGPTHSTSLISCAEDLLSALRSLPQLETLHVAFAKDSSSRSLAPSVSPVRLPRLRQLLLDGHIDTCVELLEHLDFKEPLQQFAVMARQESQRREDIVPLPEYLADLFQAQATVAPAAHDRPLRTLCIRPDTTADGTGVQIMGWESLQAPTRFPMDTNMLESLSQPGYADLALCHSLPDALPRAHLDRFLRHMRFDGVQSLQLGIAELHDNTRLELGPAWVRPAARLTAVETLAFALRAADPAQLEQHLLYVREGGRAARYPALKHLYVTDLFPERQYVDDSEQFVPKGTWDTFVDTIVSLIDDSVRLEKLTLKDPIVPLGKADLMELRQLVPSVMSNVVDGMQKLSLGKTYLVPEYMDDQWVVVEDELKWRP</sequence>
<protein>
    <recommendedName>
        <fullName evidence="3">F-box domain-containing protein</fullName>
    </recommendedName>
</protein>
<keyword evidence="2" id="KW-1185">Reference proteome</keyword>
<dbReference type="EMBL" id="BPQB01000008">
    <property type="protein sequence ID" value="GJE87970.1"/>
    <property type="molecule type" value="Genomic_DNA"/>
</dbReference>
<dbReference type="Proteomes" id="UP000703269">
    <property type="component" value="Unassembled WGS sequence"/>
</dbReference>
<dbReference type="OrthoDB" id="3181669at2759"/>
<reference evidence="1 2" key="1">
    <citation type="submission" date="2021-08" db="EMBL/GenBank/DDBJ databases">
        <title>Draft Genome Sequence of Phanerochaete sordida strain YK-624.</title>
        <authorList>
            <person name="Mori T."/>
            <person name="Dohra H."/>
            <person name="Suzuki T."/>
            <person name="Kawagishi H."/>
            <person name="Hirai H."/>
        </authorList>
    </citation>
    <scope>NUCLEOTIDE SEQUENCE [LARGE SCALE GENOMIC DNA]</scope>
    <source>
        <strain evidence="1 2">YK-624</strain>
    </source>
</reference>
<gene>
    <name evidence="1" type="ORF">PsYK624_040530</name>
</gene>
<evidence type="ECO:0000313" key="2">
    <source>
        <dbReference type="Proteomes" id="UP000703269"/>
    </source>
</evidence>
<dbReference type="AlphaFoldDB" id="A0A9P3LAA6"/>
<comment type="caution">
    <text evidence="1">The sequence shown here is derived from an EMBL/GenBank/DDBJ whole genome shotgun (WGS) entry which is preliminary data.</text>
</comment>
<name>A0A9P3LAA6_9APHY</name>
<proteinExistence type="predicted"/>
<evidence type="ECO:0008006" key="3">
    <source>
        <dbReference type="Google" id="ProtNLM"/>
    </source>
</evidence>
<organism evidence="1 2">
    <name type="scientific">Phanerochaete sordida</name>
    <dbReference type="NCBI Taxonomy" id="48140"/>
    <lineage>
        <taxon>Eukaryota</taxon>
        <taxon>Fungi</taxon>
        <taxon>Dikarya</taxon>
        <taxon>Basidiomycota</taxon>
        <taxon>Agaricomycotina</taxon>
        <taxon>Agaricomycetes</taxon>
        <taxon>Polyporales</taxon>
        <taxon>Phanerochaetaceae</taxon>
        <taxon>Phanerochaete</taxon>
    </lineage>
</organism>